<keyword evidence="6 9" id="KW-1133">Transmembrane helix</keyword>
<keyword evidence="3" id="KW-1003">Cell membrane</keyword>
<feature type="transmembrane region" description="Helical" evidence="9">
    <location>
        <begin position="118"/>
        <end position="139"/>
    </location>
</feature>
<evidence type="ECO:0000256" key="5">
    <source>
        <dbReference type="ARBA" id="ARBA00022970"/>
    </source>
</evidence>
<feature type="transmembrane region" description="Helical" evidence="9">
    <location>
        <begin position="151"/>
        <end position="170"/>
    </location>
</feature>
<reference evidence="10 11" key="1">
    <citation type="submission" date="2022-01" db="EMBL/GenBank/DDBJ databases">
        <authorList>
            <person name="Huang Y."/>
        </authorList>
    </citation>
    <scope>NUCLEOTIDE SEQUENCE [LARGE SCALE GENOMIC DNA]</scope>
    <source>
        <strain evidence="10 11">HY366</strain>
    </source>
</reference>
<evidence type="ECO:0000256" key="4">
    <source>
        <dbReference type="ARBA" id="ARBA00022692"/>
    </source>
</evidence>
<evidence type="ECO:0000256" key="2">
    <source>
        <dbReference type="ARBA" id="ARBA00022448"/>
    </source>
</evidence>
<feature type="transmembrane region" description="Helical" evidence="9">
    <location>
        <begin position="190"/>
        <end position="213"/>
    </location>
</feature>
<evidence type="ECO:0000313" key="10">
    <source>
        <dbReference type="EMBL" id="MCF8590013.1"/>
    </source>
</evidence>
<evidence type="ECO:0000256" key="1">
    <source>
        <dbReference type="ARBA" id="ARBA00004651"/>
    </source>
</evidence>
<comment type="similarity">
    <text evidence="8">Belongs to the binding-protein-dependent transport system permease family. LivHM subfamily.</text>
</comment>
<keyword evidence="5" id="KW-0029">Amino-acid transport</keyword>
<evidence type="ECO:0000256" key="6">
    <source>
        <dbReference type="ARBA" id="ARBA00022989"/>
    </source>
</evidence>
<dbReference type="InterPro" id="IPR001851">
    <property type="entry name" value="ABC_transp_permease"/>
</dbReference>
<evidence type="ECO:0000313" key="11">
    <source>
        <dbReference type="Proteomes" id="UP001200110"/>
    </source>
</evidence>
<evidence type="ECO:0000256" key="9">
    <source>
        <dbReference type="SAM" id="Phobius"/>
    </source>
</evidence>
<dbReference type="Proteomes" id="UP001200110">
    <property type="component" value="Unassembled WGS sequence"/>
</dbReference>
<dbReference type="CDD" id="cd06582">
    <property type="entry name" value="TM_PBP1_LivH_like"/>
    <property type="match status" value="1"/>
</dbReference>
<keyword evidence="2" id="KW-0813">Transport</keyword>
<organism evidence="10 11">
    <name type="scientific">Gordonia liuliyuniae</name>
    <dbReference type="NCBI Taxonomy" id="2911517"/>
    <lineage>
        <taxon>Bacteria</taxon>
        <taxon>Bacillati</taxon>
        <taxon>Actinomycetota</taxon>
        <taxon>Actinomycetes</taxon>
        <taxon>Mycobacteriales</taxon>
        <taxon>Gordoniaceae</taxon>
        <taxon>Gordonia</taxon>
    </lineage>
</organism>
<comment type="caution">
    <text evidence="10">The sequence shown here is derived from an EMBL/GenBank/DDBJ whole genome shotgun (WGS) entry which is preliminary data.</text>
</comment>
<dbReference type="Pfam" id="PF02653">
    <property type="entry name" value="BPD_transp_2"/>
    <property type="match status" value="1"/>
</dbReference>
<feature type="transmembrane region" description="Helical" evidence="9">
    <location>
        <begin position="310"/>
        <end position="331"/>
    </location>
</feature>
<feature type="transmembrane region" description="Helical" evidence="9">
    <location>
        <begin position="277"/>
        <end position="303"/>
    </location>
</feature>
<evidence type="ECO:0000256" key="8">
    <source>
        <dbReference type="ARBA" id="ARBA00037998"/>
    </source>
</evidence>
<proteinExistence type="inferred from homology"/>
<gene>
    <name evidence="10" type="ORF">L5G33_16280</name>
</gene>
<dbReference type="RefSeq" id="WP_236999212.1">
    <property type="nucleotide sequence ID" value="NZ_JAKKOR010000012.1"/>
</dbReference>
<keyword evidence="11" id="KW-1185">Reference proteome</keyword>
<feature type="transmembrane region" description="Helical" evidence="9">
    <location>
        <begin position="83"/>
        <end position="106"/>
    </location>
</feature>
<evidence type="ECO:0000256" key="7">
    <source>
        <dbReference type="ARBA" id="ARBA00023136"/>
    </source>
</evidence>
<keyword evidence="7 9" id="KW-0472">Membrane</keyword>
<sequence>MSPTQTDTNTYASIDAVTAGNGVRMMKSLRSSTPALVMLLVLVALFVAALLRSGSMAITGQALLTGIVTGGVYSLLAMGLTLIFGVLDIVNFAHGAFLTVGLFVTYQVVESTGWNPYLALPIAIAALFIIGMAVQFFLLHRTMGGGLERQLLITLGLSLLIANVLLMIFRGDPLSVNLASDPGVNILGAVVSRSHIIAFVGALVLAGVLYLILDRTSFGRAIRAVAASSRGAGLVGINVRTVYAVTFGLGAACAGAAGMLIAPFTTITPTAGDQFNILAFVVVVMGGLGNVMGALISGLIVGLVEQLGGVALVGQSPLLGVFLLFLLILLIRPQGLFGGKSS</sequence>
<accession>A0ABS9IWS1</accession>
<feature type="transmembrane region" description="Helical" evidence="9">
    <location>
        <begin position="33"/>
        <end position="51"/>
    </location>
</feature>
<feature type="transmembrane region" description="Helical" evidence="9">
    <location>
        <begin position="242"/>
        <end position="265"/>
    </location>
</feature>
<dbReference type="InterPro" id="IPR052157">
    <property type="entry name" value="BCAA_transport_permease"/>
</dbReference>
<protein>
    <submittedName>
        <fullName evidence="10">Branched-chain amino acid ABC transporter permease</fullName>
    </submittedName>
</protein>
<dbReference type="PANTHER" id="PTHR11795:SF445">
    <property type="entry name" value="AMINO ACID ABC TRANSPORTER PERMEASE PROTEIN"/>
    <property type="match status" value="1"/>
</dbReference>
<dbReference type="PANTHER" id="PTHR11795">
    <property type="entry name" value="BRANCHED-CHAIN AMINO ACID TRANSPORT SYSTEM PERMEASE PROTEIN LIVH"/>
    <property type="match status" value="1"/>
</dbReference>
<keyword evidence="4 9" id="KW-0812">Transmembrane</keyword>
<evidence type="ECO:0000256" key="3">
    <source>
        <dbReference type="ARBA" id="ARBA00022475"/>
    </source>
</evidence>
<comment type="subcellular location">
    <subcellularLocation>
        <location evidence="1">Cell membrane</location>
        <topology evidence="1">Multi-pass membrane protein</topology>
    </subcellularLocation>
</comment>
<feature type="transmembrane region" description="Helical" evidence="9">
    <location>
        <begin position="57"/>
        <end position="76"/>
    </location>
</feature>
<dbReference type="EMBL" id="JAKKOR010000012">
    <property type="protein sequence ID" value="MCF8590013.1"/>
    <property type="molecule type" value="Genomic_DNA"/>
</dbReference>
<name>A0ABS9IWS1_9ACTN</name>